<dbReference type="Proteomes" id="UP000014760">
    <property type="component" value="Unassembled WGS sequence"/>
</dbReference>
<evidence type="ECO:0000256" key="3">
    <source>
        <dbReference type="ARBA" id="ARBA00022692"/>
    </source>
</evidence>
<feature type="transmembrane region" description="Helical" evidence="6">
    <location>
        <begin position="152"/>
        <end position="178"/>
    </location>
</feature>
<keyword evidence="2" id="KW-1003">Cell membrane</keyword>
<dbReference type="EnsemblMetazoa" id="CapteT196596">
    <property type="protein sequence ID" value="CapteP196596"/>
    <property type="gene ID" value="CapteG196596"/>
</dbReference>
<dbReference type="CDD" id="cd00637">
    <property type="entry name" value="7tm_classA_rhodopsin-like"/>
    <property type="match status" value="1"/>
</dbReference>
<dbReference type="OMA" id="CTANVIS"/>
<evidence type="ECO:0000313" key="9">
    <source>
        <dbReference type="EnsemblMetazoa" id="CapteP196596"/>
    </source>
</evidence>
<evidence type="ECO:0000256" key="4">
    <source>
        <dbReference type="ARBA" id="ARBA00022989"/>
    </source>
</evidence>
<protein>
    <recommendedName>
        <fullName evidence="7">G-protein coupled receptors family 1 profile domain-containing protein</fullName>
    </recommendedName>
</protein>
<accession>R7U649</accession>
<dbReference type="EMBL" id="KB304599">
    <property type="protein sequence ID" value="ELU01840.1"/>
    <property type="molecule type" value="Genomic_DNA"/>
</dbReference>
<dbReference type="PRINTS" id="PR00237">
    <property type="entry name" value="GPCRRHODOPSN"/>
</dbReference>
<dbReference type="STRING" id="283909.R7U649"/>
<evidence type="ECO:0000256" key="1">
    <source>
        <dbReference type="ARBA" id="ARBA00004651"/>
    </source>
</evidence>
<reference evidence="9" key="3">
    <citation type="submission" date="2015-06" db="UniProtKB">
        <authorList>
            <consortium name="EnsemblMetazoa"/>
        </authorList>
    </citation>
    <scope>IDENTIFICATION</scope>
</reference>
<dbReference type="Pfam" id="PF00001">
    <property type="entry name" value="7tm_1"/>
    <property type="match status" value="1"/>
</dbReference>
<dbReference type="PROSITE" id="PS50262">
    <property type="entry name" value="G_PROTEIN_RECEP_F1_2"/>
    <property type="match status" value="1"/>
</dbReference>
<feature type="transmembrane region" description="Helical" evidence="6">
    <location>
        <begin position="29"/>
        <end position="50"/>
    </location>
</feature>
<dbReference type="GO" id="GO:0004930">
    <property type="term" value="F:G protein-coupled receptor activity"/>
    <property type="evidence" value="ECO:0007669"/>
    <property type="project" value="InterPro"/>
</dbReference>
<keyword evidence="3 6" id="KW-0812">Transmembrane</keyword>
<dbReference type="Gene3D" id="1.20.1070.10">
    <property type="entry name" value="Rhodopsin 7-helix transmembrane proteins"/>
    <property type="match status" value="1"/>
</dbReference>
<dbReference type="InterPro" id="IPR000276">
    <property type="entry name" value="GPCR_Rhodpsn"/>
</dbReference>
<dbReference type="OrthoDB" id="9894375at2759"/>
<feature type="transmembrane region" description="Helical" evidence="6">
    <location>
        <begin position="250"/>
        <end position="279"/>
    </location>
</feature>
<evidence type="ECO:0000259" key="7">
    <source>
        <dbReference type="PROSITE" id="PS50262"/>
    </source>
</evidence>
<feature type="transmembrane region" description="Helical" evidence="6">
    <location>
        <begin position="201"/>
        <end position="219"/>
    </location>
</feature>
<dbReference type="AlphaFoldDB" id="R7U649"/>
<name>R7U649_CAPTE</name>
<dbReference type="SUPFAM" id="SSF81321">
    <property type="entry name" value="Family A G protein-coupled receptor-like"/>
    <property type="match status" value="1"/>
</dbReference>
<dbReference type="GO" id="GO:0005886">
    <property type="term" value="C:plasma membrane"/>
    <property type="evidence" value="ECO:0007669"/>
    <property type="project" value="UniProtKB-SubCell"/>
</dbReference>
<dbReference type="EMBL" id="AMQN01009103">
    <property type="status" value="NOT_ANNOTATED_CDS"/>
    <property type="molecule type" value="Genomic_DNA"/>
</dbReference>
<feature type="transmembrane region" description="Helical" evidence="6">
    <location>
        <begin position="62"/>
        <end position="82"/>
    </location>
</feature>
<feature type="domain" description="G-protein coupled receptors family 1 profile" evidence="7">
    <location>
        <begin position="41"/>
        <end position="315"/>
    </location>
</feature>
<proteinExistence type="predicted"/>
<dbReference type="InterPro" id="IPR017452">
    <property type="entry name" value="GPCR_Rhodpsn_7TM"/>
</dbReference>
<keyword evidence="5 6" id="KW-0472">Membrane</keyword>
<evidence type="ECO:0000313" key="8">
    <source>
        <dbReference type="EMBL" id="ELU01840.1"/>
    </source>
</evidence>
<organism evidence="8">
    <name type="scientific">Capitella teleta</name>
    <name type="common">Polychaete worm</name>
    <dbReference type="NCBI Taxonomy" id="283909"/>
    <lineage>
        <taxon>Eukaryota</taxon>
        <taxon>Metazoa</taxon>
        <taxon>Spiralia</taxon>
        <taxon>Lophotrochozoa</taxon>
        <taxon>Annelida</taxon>
        <taxon>Polychaeta</taxon>
        <taxon>Sedentaria</taxon>
        <taxon>Scolecida</taxon>
        <taxon>Capitellidae</taxon>
        <taxon>Capitella</taxon>
    </lineage>
</organism>
<feature type="transmembrane region" description="Helical" evidence="6">
    <location>
        <begin position="118"/>
        <end position="140"/>
    </location>
</feature>
<evidence type="ECO:0000256" key="5">
    <source>
        <dbReference type="ARBA" id="ARBA00023136"/>
    </source>
</evidence>
<dbReference type="PANTHER" id="PTHR22750">
    <property type="entry name" value="G-PROTEIN COUPLED RECEPTOR"/>
    <property type="match status" value="1"/>
</dbReference>
<feature type="transmembrane region" description="Helical" evidence="6">
    <location>
        <begin position="299"/>
        <end position="317"/>
    </location>
</feature>
<dbReference type="HOGENOM" id="CLU_050930_0_0_1"/>
<reference evidence="8 10" key="2">
    <citation type="journal article" date="2013" name="Nature">
        <title>Insights into bilaterian evolution from three spiralian genomes.</title>
        <authorList>
            <person name="Simakov O."/>
            <person name="Marletaz F."/>
            <person name="Cho S.J."/>
            <person name="Edsinger-Gonzales E."/>
            <person name="Havlak P."/>
            <person name="Hellsten U."/>
            <person name="Kuo D.H."/>
            <person name="Larsson T."/>
            <person name="Lv J."/>
            <person name="Arendt D."/>
            <person name="Savage R."/>
            <person name="Osoegawa K."/>
            <person name="de Jong P."/>
            <person name="Grimwood J."/>
            <person name="Chapman J.A."/>
            <person name="Shapiro H."/>
            <person name="Aerts A."/>
            <person name="Otillar R.P."/>
            <person name="Terry A.Y."/>
            <person name="Boore J.L."/>
            <person name="Grigoriev I.V."/>
            <person name="Lindberg D.R."/>
            <person name="Seaver E.C."/>
            <person name="Weisblat D.A."/>
            <person name="Putnam N.H."/>
            <person name="Rokhsar D.S."/>
        </authorList>
    </citation>
    <scope>NUCLEOTIDE SEQUENCE</scope>
    <source>
        <strain evidence="8 10">I ESC-2004</strain>
    </source>
</reference>
<comment type="subcellular location">
    <subcellularLocation>
        <location evidence="1">Cell membrane</location>
        <topology evidence="1">Multi-pass membrane protein</topology>
    </subcellularLocation>
</comment>
<gene>
    <name evidence="8" type="ORF">CAPTEDRAFT_196596</name>
</gene>
<evidence type="ECO:0000256" key="2">
    <source>
        <dbReference type="ARBA" id="ARBA00022475"/>
    </source>
</evidence>
<keyword evidence="10" id="KW-1185">Reference proteome</keyword>
<keyword evidence="4 6" id="KW-1133">Transmembrane helix</keyword>
<sequence>MNATFFSNTTEDHFQDSGVGQMIQEPDRIMKWILIPLVLFSNVMSLAAILSTKGRLSSHFCFLVSLTFSDLLVAISTCLFSINEIMNPVYDTGFGSSKSRIITWCSVVILKALNTTGLLVTLLSLMGMSIDAYIAILRPSYYMSQRNRQRSICLVVTLWVTAFVCGFSDLIFSSYGFVVKNMRVKYNYCEFTYISLYQDEYIVFAMVLLCLATMSYLYCRVYASVKNRPRPGSTLHHQQQRNSSNRERRVLITTVIILLTFGVCFVPLCVLNISLVINAKVNVEWLVKRIQLFRAAEKHLFNLFLLNGIIDPIIYTIRIPEVQMAYRKILCAYRNPRSRIEEGLCSSTMLFVVVINIRNVSHVSD</sequence>
<evidence type="ECO:0000256" key="6">
    <source>
        <dbReference type="SAM" id="Phobius"/>
    </source>
</evidence>
<evidence type="ECO:0000313" key="10">
    <source>
        <dbReference type="Proteomes" id="UP000014760"/>
    </source>
</evidence>
<reference evidence="10" key="1">
    <citation type="submission" date="2012-12" db="EMBL/GenBank/DDBJ databases">
        <authorList>
            <person name="Hellsten U."/>
            <person name="Grimwood J."/>
            <person name="Chapman J.A."/>
            <person name="Shapiro H."/>
            <person name="Aerts A."/>
            <person name="Otillar R.P."/>
            <person name="Terry A.Y."/>
            <person name="Boore J.L."/>
            <person name="Simakov O."/>
            <person name="Marletaz F."/>
            <person name="Cho S.-J."/>
            <person name="Edsinger-Gonzales E."/>
            <person name="Havlak P."/>
            <person name="Kuo D.-H."/>
            <person name="Larsson T."/>
            <person name="Lv J."/>
            <person name="Arendt D."/>
            <person name="Savage R."/>
            <person name="Osoegawa K."/>
            <person name="de Jong P."/>
            <person name="Lindberg D.R."/>
            <person name="Seaver E.C."/>
            <person name="Weisblat D.A."/>
            <person name="Putnam N.H."/>
            <person name="Grigoriev I.V."/>
            <person name="Rokhsar D.S."/>
        </authorList>
    </citation>
    <scope>NUCLEOTIDE SEQUENCE</scope>
    <source>
        <strain evidence="10">I ESC-2004</strain>
    </source>
</reference>